<dbReference type="GO" id="GO:0140359">
    <property type="term" value="F:ABC-type transporter activity"/>
    <property type="evidence" value="ECO:0007669"/>
    <property type="project" value="InterPro"/>
</dbReference>
<keyword evidence="8 9" id="KW-0472">Membrane</keyword>
<dbReference type="Pfam" id="PF01061">
    <property type="entry name" value="ABC2_membrane"/>
    <property type="match status" value="1"/>
</dbReference>
<evidence type="ECO:0000256" key="3">
    <source>
        <dbReference type="ARBA" id="ARBA00022448"/>
    </source>
</evidence>
<keyword evidence="6 9" id="KW-1133">Transmembrane helix</keyword>
<name>A0A0P0P3K0_9CAUL</name>
<dbReference type="RefSeq" id="WP_062150639.1">
    <property type="nucleotide sequence ID" value="NZ_CP013002.1"/>
</dbReference>
<reference evidence="11 12" key="1">
    <citation type="submission" date="2015-10" db="EMBL/GenBank/DDBJ databases">
        <title>Conservation of the essential genome among Caulobacter and Brevundimonas species.</title>
        <authorList>
            <person name="Scott D."/>
            <person name="Ely B."/>
        </authorList>
    </citation>
    <scope>NUCLEOTIDE SEQUENCE [LARGE SCALE GENOMIC DNA]</scope>
    <source>
        <strain evidence="11 12">CB4</strain>
    </source>
</reference>
<dbReference type="GO" id="GO:0015774">
    <property type="term" value="P:polysaccharide transport"/>
    <property type="evidence" value="ECO:0007669"/>
    <property type="project" value="UniProtKB-KW"/>
</dbReference>
<organism evidence="11 12">
    <name type="scientific">Caulobacter henricii</name>
    <dbReference type="NCBI Taxonomy" id="69395"/>
    <lineage>
        <taxon>Bacteria</taxon>
        <taxon>Pseudomonadati</taxon>
        <taxon>Pseudomonadota</taxon>
        <taxon>Alphaproteobacteria</taxon>
        <taxon>Caulobacterales</taxon>
        <taxon>Caulobacteraceae</taxon>
        <taxon>Caulobacter</taxon>
    </lineage>
</organism>
<dbReference type="InterPro" id="IPR013525">
    <property type="entry name" value="ABC2_TM"/>
</dbReference>
<comment type="similarity">
    <text evidence="2">Belongs to the ABC-2 integral membrane protein family.</text>
</comment>
<feature type="transmembrane region" description="Helical" evidence="9">
    <location>
        <begin position="236"/>
        <end position="257"/>
    </location>
</feature>
<dbReference type="PANTHER" id="PTHR30413:SF10">
    <property type="entry name" value="CAPSULE POLYSACCHARIDE EXPORT INNER-MEMBRANE PROTEIN CTRC"/>
    <property type="match status" value="1"/>
</dbReference>
<feature type="transmembrane region" description="Helical" evidence="9">
    <location>
        <begin position="44"/>
        <end position="67"/>
    </location>
</feature>
<evidence type="ECO:0000313" key="11">
    <source>
        <dbReference type="EMBL" id="ALL14982.1"/>
    </source>
</evidence>
<evidence type="ECO:0000256" key="9">
    <source>
        <dbReference type="SAM" id="Phobius"/>
    </source>
</evidence>
<dbReference type="Proteomes" id="UP000056905">
    <property type="component" value="Chromosome"/>
</dbReference>
<dbReference type="EMBL" id="CP013002">
    <property type="protein sequence ID" value="ALL14982.1"/>
    <property type="molecule type" value="Genomic_DNA"/>
</dbReference>
<sequence>MSLFGSFKAAALDLYRGVLLTPLWWRVSIEQTVTRYRRSLLGPVWMASTTLATAFSLAIVFGSIFGGDAKDNLSFIMIGVVGWSITGGILPEIANTFVNAAGLMQVRNLPLSFHAFQQMSKTFINFLHQIIGLWLVLILMKLAVIPHWTLLVNLPIALLTGLFISIPLGMISVRFRDINYMVGFVAQSLFMLTPVFWKRTQVPESMRWIVDLNPFSHLLEIVRQPLMGAAAPIHDVQASLAFLGVAALLTLISLTLVRTRVVFWL</sequence>
<gene>
    <name evidence="11" type="ORF">AQ619_17340</name>
</gene>
<dbReference type="STRING" id="69395.AQ619_17340"/>
<evidence type="ECO:0000313" key="12">
    <source>
        <dbReference type="Proteomes" id="UP000056905"/>
    </source>
</evidence>
<keyword evidence="5 9" id="KW-0812">Transmembrane</keyword>
<evidence type="ECO:0000256" key="2">
    <source>
        <dbReference type="ARBA" id="ARBA00007783"/>
    </source>
</evidence>
<dbReference type="KEGG" id="chq:AQ619_17340"/>
<dbReference type="PANTHER" id="PTHR30413">
    <property type="entry name" value="INNER MEMBRANE TRANSPORT PERMEASE"/>
    <property type="match status" value="1"/>
</dbReference>
<keyword evidence="3" id="KW-0813">Transport</keyword>
<evidence type="ECO:0000259" key="10">
    <source>
        <dbReference type="Pfam" id="PF01061"/>
    </source>
</evidence>
<protein>
    <recommendedName>
        <fullName evidence="10">ABC-2 type transporter transmembrane domain-containing protein</fullName>
    </recommendedName>
</protein>
<evidence type="ECO:0000256" key="7">
    <source>
        <dbReference type="ARBA" id="ARBA00023047"/>
    </source>
</evidence>
<dbReference type="GO" id="GO:0005886">
    <property type="term" value="C:plasma membrane"/>
    <property type="evidence" value="ECO:0007669"/>
    <property type="project" value="UniProtKB-SubCell"/>
</dbReference>
<dbReference type="OrthoDB" id="9796017at2"/>
<evidence type="ECO:0000256" key="4">
    <source>
        <dbReference type="ARBA" id="ARBA00022475"/>
    </source>
</evidence>
<feature type="transmembrane region" description="Helical" evidence="9">
    <location>
        <begin position="123"/>
        <end position="144"/>
    </location>
</feature>
<evidence type="ECO:0000256" key="5">
    <source>
        <dbReference type="ARBA" id="ARBA00022692"/>
    </source>
</evidence>
<comment type="subcellular location">
    <subcellularLocation>
        <location evidence="1">Cell membrane</location>
        <topology evidence="1">Multi-pass membrane protein</topology>
    </subcellularLocation>
</comment>
<keyword evidence="7" id="KW-0625">Polysaccharide transport</keyword>
<keyword evidence="7" id="KW-0762">Sugar transport</keyword>
<dbReference type="GO" id="GO:0015920">
    <property type="term" value="P:lipopolysaccharide transport"/>
    <property type="evidence" value="ECO:0007669"/>
    <property type="project" value="TreeGrafter"/>
</dbReference>
<evidence type="ECO:0000256" key="8">
    <source>
        <dbReference type="ARBA" id="ARBA00023136"/>
    </source>
</evidence>
<proteinExistence type="inferred from homology"/>
<feature type="transmembrane region" description="Helical" evidence="9">
    <location>
        <begin position="73"/>
        <end position="102"/>
    </location>
</feature>
<evidence type="ECO:0000256" key="1">
    <source>
        <dbReference type="ARBA" id="ARBA00004651"/>
    </source>
</evidence>
<evidence type="ECO:0000256" key="6">
    <source>
        <dbReference type="ARBA" id="ARBA00022989"/>
    </source>
</evidence>
<feature type="transmembrane region" description="Helical" evidence="9">
    <location>
        <begin position="150"/>
        <end position="171"/>
    </location>
</feature>
<feature type="domain" description="ABC-2 type transporter transmembrane" evidence="10">
    <location>
        <begin position="29"/>
        <end position="224"/>
    </location>
</feature>
<keyword evidence="4" id="KW-1003">Cell membrane</keyword>
<accession>A0A0P0P3K0</accession>
<feature type="transmembrane region" description="Helical" evidence="9">
    <location>
        <begin position="178"/>
        <end position="197"/>
    </location>
</feature>
<dbReference type="AlphaFoldDB" id="A0A0P0P3K0"/>
<keyword evidence="12" id="KW-1185">Reference proteome</keyword>